<keyword evidence="5" id="KW-0547">Nucleotide-binding</keyword>
<dbReference type="Pfam" id="PF00005">
    <property type="entry name" value="ABC_tran"/>
    <property type="match status" value="1"/>
</dbReference>
<evidence type="ECO:0000259" key="12">
    <source>
        <dbReference type="PROSITE" id="PS50929"/>
    </source>
</evidence>
<evidence type="ECO:0000256" key="3">
    <source>
        <dbReference type="ARBA" id="ARBA00022475"/>
    </source>
</evidence>
<evidence type="ECO:0000256" key="9">
    <source>
        <dbReference type="ARBA" id="ARBA00061644"/>
    </source>
</evidence>
<dbReference type="SMART" id="SM00382">
    <property type="entry name" value="AAA"/>
    <property type="match status" value="1"/>
</dbReference>
<feature type="transmembrane region" description="Helical" evidence="10">
    <location>
        <begin position="431"/>
        <end position="452"/>
    </location>
</feature>
<keyword evidence="4 10" id="KW-0812">Transmembrane</keyword>
<dbReference type="PANTHER" id="PTHR24221">
    <property type="entry name" value="ATP-BINDING CASSETTE SUB-FAMILY B"/>
    <property type="match status" value="1"/>
</dbReference>
<evidence type="ECO:0000256" key="10">
    <source>
        <dbReference type="SAM" id="Phobius"/>
    </source>
</evidence>
<feature type="domain" description="ABC transmembrane type-1" evidence="12">
    <location>
        <begin position="393"/>
        <end position="673"/>
    </location>
</feature>
<sequence length="945" mass="99417">MTSDRTIETVTGGGGQLVVDAPSDLFLVRTRAGGIRSRRHFVARIPVGGLVPDVTGTGVWRLLAVPLPGGRLDRLPGPPDGAGAVDLALSALAGAVRGDREPPRDARVLGAGQVEAAAVGTVFTGTAAVCWLRGTGGRLIRNDGGPDETFDEGAPVLLAGRDWVRPERGGAVEACSSDDLLRSGELWEAVRDQAVRLLRLVERQGAAADAALLTSLTARERGNRAAVARATRIAAGLVGARTVAEPAGHGERFRRAAAALRLIAGAGGPPIVEPAGRRDEPADLAEAVRAVARSSALHLRDVQLPEDWWQHDLGPLLGRRTVEGAGTTVVCLIHRRGRYREVDPETGIVLATGRAAADGVSRTATQVQRPLPAEASVPAVFRLGGAGGGPDLAALAGCGLIVAALALAAPIVTGRVLGALAERVSLSGLTWSALLLVACGGVAALVGAATNLRMLRGEGRVEYGVQLALWDRLLRLPVRFFRDTGSGELANTLLGVTFAREALSGVILLLLTSSLTAVTMLGLVWVLSPPLGLASTCLALTGLLLVGVLGRVVIRRQRRALPAEHKAVSTAHQLISGISKIKLAGAEHRAFARWFEQTAYARSTLNQVRGVQAVLRAVATVLPIAGQLLLFTILAGPLAGTLAPEDFFALNVAFLMLVGALLVIVSGSVELLAALPRLAELRLVLDGRPERTPDRMDPGDLRGEITLQEVGFGYGPDAPKVIDDVTLRVPAGAFVAIVGPSGCGKSTLLRLLLGFETPSQGSVYYDNQDLAELDLQAVRRQCGVVLQDGRLFAGTLRDNVCGAAAYSLERVLEAARLAGLDEDIAHLPMGVATMVPHGGGTLSVGQRQRVLIARALIHRPRMLFFDEATSALDNRTQERVTESTRQLSATRLVIAHRLSTVRHADLIVVMDKGRIVQQGTFAALMAAKDGLFFQLARRQLVAGED</sequence>
<comment type="caution">
    <text evidence="13">The sequence shown here is derived from an EMBL/GenBank/DDBJ whole genome shotgun (WGS) entry which is preliminary data.</text>
</comment>
<feature type="transmembrane region" description="Helical" evidence="10">
    <location>
        <begin position="392"/>
        <end position="411"/>
    </location>
</feature>
<comment type="subcellular location">
    <subcellularLocation>
        <location evidence="1">Cell membrane</location>
        <topology evidence="1">Multi-pass membrane protein</topology>
    </subcellularLocation>
</comment>
<feature type="transmembrane region" description="Helical" evidence="10">
    <location>
        <begin position="647"/>
        <end position="673"/>
    </location>
</feature>
<comment type="similarity">
    <text evidence="9">Belongs to the ABC transporter superfamily. Lipid exporter (TC 3.A.1.106) family.</text>
</comment>
<dbReference type="GO" id="GO:0005524">
    <property type="term" value="F:ATP binding"/>
    <property type="evidence" value="ECO:0007669"/>
    <property type="project" value="UniProtKB-KW"/>
</dbReference>
<dbReference type="GO" id="GO:0140359">
    <property type="term" value="F:ABC-type transporter activity"/>
    <property type="evidence" value="ECO:0007669"/>
    <property type="project" value="InterPro"/>
</dbReference>
<dbReference type="OrthoDB" id="9787557at2"/>
<dbReference type="EMBL" id="QGGR01000045">
    <property type="protein sequence ID" value="PWK29591.1"/>
    <property type="molecule type" value="Genomic_DNA"/>
</dbReference>
<dbReference type="PROSITE" id="PS50893">
    <property type="entry name" value="ABC_TRANSPORTER_2"/>
    <property type="match status" value="1"/>
</dbReference>
<dbReference type="SUPFAM" id="SSF52540">
    <property type="entry name" value="P-loop containing nucleoside triphosphate hydrolases"/>
    <property type="match status" value="1"/>
</dbReference>
<keyword evidence="8 10" id="KW-0472">Membrane</keyword>
<evidence type="ECO:0000256" key="4">
    <source>
        <dbReference type="ARBA" id="ARBA00022692"/>
    </source>
</evidence>
<dbReference type="InterPro" id="IPR027417">
    <property type="entry name" value="P-loop_NTPase"/>
</dbReference>
<evidence type="ECO:0000256" key="5">
    <source>
        <dbReference type="ARBA" id="ARBA00022741"/>
    </source>
</evidence>
<feature type="transmembrane region" description="Helical" evidence="10">
    <location>
        <begin position="506"/>
        <end position="527"/>
    </location>
</feature>
<dbReference type="GO" id="GO:0005886">
    <property type="term" value="C:plasma membrane"/>
    <property type="evidence" value="ECO:0007669"/>
    <property type="project" value="UniProtKB-SubCell"/>
</dbReference>
<name>A0A316EEU9_9ACTN</name>
<dbReference type="Proteomes" id="UP000245697">
    <property type="component" value="Unassembled WGS sequence"/>
</dbReference>
<dbReference type="GO" id="GO:0034040">
    <property type="term" value="F:ATPase-coupled lipid transmembrane transporter activity"/>
    <property type="evidence" value="ECO:0007669"/>
    <property type="project" value="TreeGrafter"/>
</dbReference>
<dbReference type="InterPro" id="IPR017871">
    <property type="entry name" value="ABC_transporter-like_CS"/>
</dbReference>
<evidence type="ECO:0000256" key="1">
    <source>
        <dbReference type="ARBA" id="ARBA00004651"/>
    </source>
</evidence>
<dbReference type="PROSITE" id="PS00211">
    <property type="entry name" value="ABC_TRANSPORTER_1"/>
    <property type="match status" value="1"/>
</dbReference>
<dbReference type="InterPro" id="IPR011527">
    <property type="entry name" value="ABC1_TM_dom"/>
</dbReference>
<dbReference type="Gene3D" id="1.20.1560.10">
    <property type="entry name" value="ABC transporter type 1, transmembrane domain"/>
    <property type="match status" value="1"/>
</dbReference>
<evidence type="ECO:0000256" key="8">
    <source>
        <dbReference type="ARBA" id="ARBA00023136"/>
    </source>
</evidence>
<evidence type="ECO:0000259" key="11">
    <source>
        <dbReference type="PROSITE" id="PS50893"/>
    </source>
</evidence>
<accession>A0A316EEU9</accession>
<keyword evidence="14" id="KW-1185">Reference proteome</keyword>
<keyword evidence="3" id="KW-1003">Cell membrane</keyword>
<dbReference type="InterPro" id="IPR036640">
    <property type="entry name" value="ABC1_TM_sf"/>
</dbReference>
<evidence type="ECO:0000256" key="6">
    <source>
        <dbReference type="ARBA" id="ARBA00022840"/>
    </source>
</evidence>
<keyword evidence="7 10" id="KW-1133">Transmembrane helix</keyword>
<proteinExistence type="inferred from homology"/>
<evidence type="ECO:0000256" key="2">
    <source>
        <dbReference type="ARBA" id="ARBA00022448"/>
    </source>
</evidence>
<dbReference type="InterPro" id="IPR003593">
    <property type="entry name" value="AAA+_ATPase"/>
</dbReference>
<dbReference type="PROSITE" id="PS50929">
    <property type="entry name" value="ABC_TM1F"/>
    <property type="match status" value="1"/>
</dbReference>
<dbReference type="PANTHER" id="PTHR24221:SF654">
    <property type="entry name" value="ATP-BINDING CASSETTE SUB-FAMILY B MEMBER 6"/>
    <property type="match status" value="1"/>
</dbReference>
<keyword evidence="6 13" id="KW-0067">ATP-binding</keyword>
<feature type="transmembrane region" description="Helical" evidence="10">
    <location>
        <begin position="613"/>
        <end position="635"/>
    </location>
</feature>
<dbReference type="Gene3D" id="3.40.50.300">
    <property type="entry name" value="P-loop containing nucleotide triphosphate hydrolases"/>
    <property type="match status" value="1"/>
</dbReference>
<protein>
    <submittedName>
        <fullName evidence="13">ATP-binding cassette subfamily C protein</fullName>
    </submittedName>
</protein>
<dbReference type="Pfam" id="PF00664">
    <property type="entry name" value="ABC_membrane"/>
    <property type="match status" value="1"/>
</dbReference>
<dbReference type="GO" id="GO:0016887">
    <property type="term" value="F:ATP hydrolysis activity"/>
    <property type="evidence" value="ECO:0007669"/>
    <property type="project" value="InterPro"/>
</dbReference>
<feature type="transmembrane region" description="Helical" evidence="10">
    <location>
        <begin position="533"/>
        <end position="554"/>
    </location>
</feature>
<dbReference type="SUPFAM" id="SSF90123">
    <property type="entry name" value="ABC transporter transmembrane region"/>
    <property type="match status" value="1"/>
</dbReference>
<keyword evidence="2" id="KW-0813">Transport</keyword>
<dbReference type="FunFam" id="3.40.50.300:FF:000299">
    <property type="entry name" value="ABC transporter ATP-binding protein/permease"/>
    <property type="match status" value="1"/>
</dbReference>
<dbReference type="AlphaFoldDB" id="A0A316EEU9"/>
<reference evidence="13 14" key="1">
    <citation type="submission" date="2018-05" db="EMBL/GenBank/DDBJ databases">
        <title>Genomic Encyclopedia of Archaeal and Bacterial Type Strains, Phase II (KMG-II): from individual species to whole genera.</title>
        <authorList>
            <person name="Goeker M."/>
        </authorList>
    </citation>
    <scope>NUCLEOTIDE SEQUENCE [LARGE SCALE GENOMIC DNA]</scope>
    <source>
        <strain evidence="13 14">DSM 45184</strain>
    </source>
</reference>
<dbReference type="InterPro" id="IPR003439">
    <property type="entry name" value="ABC_transporter-like_ATP-bd"/>
</dbReference>
<evidence type="ECO:0000256" key="7">
    <source>
        <dbReference type="ARBA" id="ARBA00022989"/>
    </source>
</evidence>
<feature type="domain" description="ABC transporter" evidence="11">
    <location>
        <begin position="705"/>
        <end position="937"/>
    </location>
</feature>
<organism evidence="13 14">
    <name type="scientific">Actinoplanes xinjiangensis</name>
    <dbReference type="NCBI Taxonomy" id="512350"/>
    <lineage>
        <taxon>Bacteria</taxon>
        <taxon>Bacillati</taxon>
        <taxon>Actinomycetota</taxon>
        <taxon>Actinomycetes</taxon>
        <taxon>Micromonosporales</taxon>
        <taxon>Micromonosporaceae</taxon>
        <taxon>Actinoplanes</taxon>
    </lineage>
</organism>
<evidence type="ECO:0000313" key="14">
    <source>
        <dbReference type="Proteomes" id="UP000245697"/>
    </source>
</evidence>
<dbReference type="RefSeq" id="WP_109602963.1">
    <property type="nucleotide sequence ID" value="NZ_BONA01000108.1"/>
</dbReference>
<gene>
    <name evidence="13" type="ORF">BC793_14524</name>
</gene>
<evidence type="ECO:0000313" key="13">
    <source>
        <dbReference type="EMBL" id="PWK29591.1"/>
    </source>
</evidence>
<dbReference type="InterPro" id="IPR039421">
    <property type="entry name" value="Type_1_exporter"/>
</dbReference>